<proteinExistence type="predicted"/>
<dbReference type="Gene3D" id="1.10.30.50">
    <property type="match status" value="1"/>
</dbReference>
<gene>
    <name evidence="1" type="ORF">ERS852476_03746</name>
</gene>
<evidence type="ECO:0000313" key="2">
    <source>
        <dbReference type="Proteomes" id="UP000095645"/>
    </source>
</evidence>
<dbReference type="AlphaFoldDB" id="A0A174HI01"/>
<accession>A0A174HI01</accession>
<evidence type="ECO:0008006" key="3">
    <source>
        <dbReference type="Google" id="ProtNLM"/>
    </source>
</evidence>
<evidence type="ECO:0000313" key="1">
    <source>
        <dbReference type="EMBL" id="CUO72788.1"/>
    </source>
</evidence>
<reference evidence="1 2" key="1">
    <citation type="submission" date="2015-09" db="EMBL/GenBank/DDBJ databases">
        <authorList>
            <consortium name="Pathogen Informatics"/>
        </authorList>
    </citation>
    <scope>NUCLEOTIDE SEQUENCE [LARGE SCALE GENOMIC DNA]</scope>
    <source>
        <strain evidence="1 2">2789STDY5834861</strain>
    </source>
</reference>
<dbReference type="EMBL" id="CYZP01000065">
    <property type="protein sequence ID" value="CUO72788.1"/>
    <property type="molecule type" value="Genomic_DNA"/>
</dbReference>
<protein>
    <recommendedName>
        <fullName evidence="3">HNH endonuclease</fullName>
    </recommendedName>
</protein>
<name>A0A174HI01_9FIRM</name>
<dbReference type="Proteomes" id="UP000095645">
    <property type="component" value="Unassembled WGS sequence"/>
</dbReference>
<sequence length="219" mass="25874">MVKIERSFPAPDSLESEAKKVSGSYEQPDVVSRLRKDFHDKCYICELKNLQDPQVEHLLPHKNGKYPERKFDWNNLFWSCGHCNGIKNQKKYDDGIIDCCKNDPELMMTFKLKDGKTEISAKDEHNSMAVRTALLIYESFNLLNTGMRTYKSAMRYNELTKEMNLLYDNLEAYRKNPDSRYIQRKLKALLRRESAFAAFKRNYIRDNSKEFPQLQSYIE</sequence>
<organism evidence="1 2">
    <name type="scientific">Blautia obeum</name>
    <dbReference type="NCBI Taxonomy" id="40520"/>
    <lineage>
        <taxon>Bacteria</taxon>
        <taxon>Bacillati</taxon>
        <taxon>Bacillota</taxon>
        <taxon>Clostridia</taxon>
        <taxon>Lachnospirales</taxon>
        <taxon>Lachnospiraceae</taxon>
        <taxon>Blautia</taxon>
    </lineage>
</organism>
<dbReference type="RefSeq" id="WP_055059007.1">
    <property type="nucleotide sequence ID" value="NZ_CYZP01000065.1"/>
</dbReference>